<reference evidence="2 3" key="1">
    <citation type="submission" date="2020-08" db="EMBL/GenBank/DDBJ databases">
        <title>Genome public.</title>
        <authorList>
            <person name="Liu C."/>
            <person name="Sun Q."/>
        </authorList>
    </citation>
    <scope>NUCLEOTIDE SEQUENCE [LARGE SCALE GENOMIC DNA]</scope>
    <source>
        <strain evidence="2 3">NSJ-34</strain>
    </source>
</reference>
<evidence type="ECO:0000313" key="3">
    <source>
        <dbReference type="Proteomes" id="UP000654573"/>
    </source>
</evidence>
<keyword evidence="3" id="KW-1185">Reference proteome</keyword>
<dbReference type="Gene3D" id="3.20.20.210">
    <property type="match status" value="1"/>
</dbReference>
<dbReference type="PANTHER" id="PTHR47099:SF1">
    <property type="entry name" value="METHYLCOBAMIDE:COM METHYLTRANSFERASE MTBA"/>
    <property type="match status" value="1"/>
</dbReference>
<dbReference type="PANTHER" id="PTHR47099">
    <property type="entry name" value="METHYLCOBAMIDE:COM METHYLTRANSFERASE MTBA"/>
    <property type="match status" value="1"/>
</dbReference>
<dbReference type="InterPro" id="IPR052024">
    <property type="entry name" value="Methanogen_methyltrans"/>
</dbReference>
<evidence type="ECO:0000313" key="2">
    <source>
        <dbReference type="EMBL" id="MBC5673202.1"/>
    </source>
</evidence>
<name>A0ABR7FDD2_9FIRM</name>
<protein>
    <recommendedName>
        <fullName evidence="1">Uroporphyrinogen decarboxylase (URO-D) domain-containing protein</fullName>
    </recommendedName>
</protein>
<accession>A0ABR7FDD2</accession>
<sequence>MYDRDNVLKAIRFETPKYIPMKFVINDSCWNAYPQKELFDLMEEHPFLFPDFERKEIPYVPDYSNVAQKNHPYMDDWGCLWETTDDGITGSVKQHPLADWENYDSYQFPDPEKCMGIGKINWQSEQKRIQERQKKGLLTMEGLRHGHTFLQLCDIRGYQETIFDMEDEEQKFSDLLDKIVAFNTYIIERYAGMNVDIMTYAEDLGMQVGPMLSPENFERYILPCYEKMMKPAKEKDILIHMHSDGDIRTLIPFLLKSGIHVINLQDLVNGIDWIKENLKGKVCIDLDIDRQRITPYGTEQDIDDLILKEVKELGSAKGGLMMIYGLYPGVPLKNIKALMDAMEKYAFYYN</sequence>
<dbReference type="InterPro" id="IPR038071">
    <property type="entry name" value="UROD/MetE-like_sf"/>
</dbReference>
<dbReference type="InterPro" id="IPR000257">
    <property type="entry name" value="Uroporphyrinogen_deCOase"/>
</dbReference>
<comment type="caution">
    <text evidence="2">The sequence shown here is derived from an EMBL/GenBank/DDBJ whole genome shotgun (WGS) entry which is preliminary data.</text>
</comment>
<dbReference type="SUPFAM" id="SSF51726">
    <property type="entry name" value="UROD/MetE-like"/>
    <property type="match status" value="1"/>
</dbReference>
<evidence type="ECO:0000259" key="1">
    <source>
        <dbReference type="Pfam" id="PF01208"/>
    </source>
</evidence>
<proteinExistence type="predicted"/>
<dbReference type="Pfam" id="PF01208">
    <property type="entry name" value="URO-D"/>
    <property type="match status" value="1"/>
</dbReference>
<dbReference type="Proteomes" id="UP000654573">
    <property type="component" value="Unassembled WGS sequence"/>
</dbReference>
<dbReference type="RefSeq" id="WP_103733010.1">
    <property type="nucleotide sequence ID" value="NZ_JACOOU010000005.1"/>
</dbReference>
<feature type="domain" description="Uroporphyrinogen decarboxylase (URO-D)" evidence="1">
    <location>
        <begin position="99"/>
        <end position="345"/>
    </location>
</feature>
<organism evidence="2 3">
    <name type="scientific">Blautia celeris</name>
    <dbReference type="NCBI Taxonomy" id="2763026"/>
    <lineage>
        <taxon>Bacteria</taxon>
        <taxon>Bacillati</taxon>
        <taxon>Bacillota</taxon>
        <taxon>Clostridia</taxon>
        <taxon>Lachnospirales</taxon>
        <taxon>Lachnospiraceae</taxon>
        <taxon>Blautia</taxon>
    </lineage>
</organism>
<dbReference type="EMBL" id="JACOOU010000005">
    <property type="protein sequence ID" value="MBC5673202.1"/>
    <property type="molecule type" value="Genomic_DNA"/>
</dbReference>
<gene>
    <name evidence="2" type="ORF">H8S76_13180</name>
</gene>